<comment type="caution">
    <text evidence="2">The sequence shown here is derived from an EMBL/GenBank/DDBJ whole genome shotgun (WGS) entry which is preliminary data.</text>
</comment>
<dbReference type="InterPro" id="IPR029063">
    <property type="entry name" value="SAM-dependent_MTases_sf"/>
</dbReference>
<dbReference type="InterPro" id="IPR010342">
    <property type="entry name" value="DUF938"/>
</dbReference>
<dbReference type="Pfam" id="PF06080">
    <property type="entry name" value="DUF938"/>
    <property type="match status" value="1"/>
</dbReference>
<dbReference type="AlphaFoldDB" id="A0A9P1J0P2"/>
<dbReference type="OrthoDB" id="10258744at2759"/>
<evidence type="ECO:0000313" key="2">
    <source>
        <dbReference type="EMBL" id="CAI5454743.1"/>
    </source>
</evidence>
<dbReference type="SUPFAM" id="SSF53335">
    <property type="entry name" value="S-adenosyl-L-methionine-dependent methyltransferases"/>
    <property type="match status" value="1"/>
</dbReference>
<sequence length="204" mass="22816">MLRTSAAARNKEPILEVLKKHIRDGDKILEIASGCGEHIHHFAQSIPNATFQPSEADARLLHSIVGYIDNHQLPNVRVPLFIDVAKKFDQWALPEDYGPKNLNVVLNINMIHICSQSAIEGLFEAADILLNDQNGLLITYGPYSDNGVISPQSNIDFDEGLRSQNPEWGLKDVQYLVKLAQEVNLHLAEKVCMPKNNAILIFSR</sequence>
<reference evidence="2" key="1">
    <citation type="submission" date="2022-11" db="EMBL/GenBank/DDBJ databases">
        <authorList>
            <person name="Kikuchi T."/>
        </authorList>
    </citation>
    <scope>NUCLEOTIDE SEQUENCE</scope>
    <source>
        <strain evidence="2">PS1010</strain>
    </source>
</reference>
<proteinExistence type="inferred from homology"/>
<dbReference type="EMBL" id="CANHGI010000006">
    <property type="protein sequence ID" value="CAI5454743.1"/>
    <property type="molecule type" value="Genomic_DNA"/>
</dbReference>
<evidence type="ECO:0000313" key="3">
    <source>
        <dbReference type="Proteomes" id="UP001152747"/>
    </source>
</evidence>
<dbReference type="Proteomes" id="UP001152747">
    <property type="component" value="Unassembled WGS sequence"/>
</dbReference>
<keyword evidence="3" id="KW-1185">Reference proteome</keyword>
<comment type="similarity">
    <text evidence="1">Belongs to the UPF0585 family.</text>
</comment>
<dbReference type="PANTHER" id="PTHR20974">
    <property type="entry name" value="UPF0585 PROTEIN CG18661"/>
    <property type="match status" value="1"/>
</dbReference>
<dbReference type="PANTHER" id="PTHR20974:SF0">
    <property type="entry name" value="UPF0585 PROTEIN CG18661"/>
    <property type="match status" value="1"/>
</dbReference>
<name>A0A9P1J0P2_9PELO</name>
<gene>
    <name evidence="2" type="ORF">CAMP_LOCUS17380</name>
</gene>
<evidence type="ECO:0000256" key="1">
    <source>
        <dbReference type="ARBA" id="ARBA00008308"/>
    </source>
</evidence>
<protein>
    <submittedName>
        <fullName evidence="2">Uncharacterized protein</fullName>
    </submittedName>
</protein>
<accession>A0A9P1J0P2</accession>
<organism evidence="2 3">
    <name type="scientific">Caenorhabditis angaria</name>
    <dbReference type="NCBI Taxonomy" id="860376"/>
    <lineage>
        <taxon>Eukaryota</taxon>
        <taxon>Metazoa</taxon>
        <taxon>Ecdysozoa</taxon>
        <taxon>Nematoda</taxon>
        <taxon>Chromadorea</taxon>
        <taxon>Rhabditida</taxon>
        <taxon>Rhabditina</taxon>
        <taxon>Rhabditomorpha</taxon>
        <taxon>Rhabditoidea</taxon>
        <taxon>Rhabditidae</taxon>
        <taxon>Peloderinae</taxon>
        <taxon>Caenorhabditis</taxon>
    </lineage>
</organism>